<proteinExistence type="predicted"/>
<sequence length="136" mass="14835">MPSSIPEPGNTISTTTKCWEYTLTGFGEFLEQRSVAFSSEMPEGRICSMCDLVSPVSSVLPCGHILCEFCKGRAGRECPMDGKGFAAKGLKRLELTMSELDHMTVVCVRKNGQTCSFTGKISRASETSGGMRHGRW</sequence>
<evidence type="ECO:0000313" key="1">
    <source>
        <dbReference type="EMBL" id="KAH6921527.1"/>
    </source>
</evidence>
<protein>
    <submittedName>
        <fullName evidence="1">Uncharacterized protein</fullName>
    </submittedName>
</protein>
<keyword evidence="2" id="KW-1185">Reference proteome</keyword>
<dbReference type="EMBL" id="CM023489">
    <property type="protein sequence ID" value="KAH6921527.1"/>
    <property type="molecule type" value="Genomic_DNA"/>
</dbReference>
<gene>
    <name evidence="1" type="ORF">HPB50_002107</name>
</gene>
<evidence type="ECO:0000313" key="2">
    <source>
        <dbReference type="Proteomes" id="UP000821845"/>
    </source>
</evidence>
<reference evidence="1" key="1">
    <citation type="submission" date="2020-05" db="EMBL/GenBank/DDBJ databases">
        <title>Large-scale comparative analyses of tick genomes elucidate their genetic diversity and vector capacities.</title>
        <authorList>
            <person name="Jia N."/>
            <person name="Wang J."/>
            <person name="Shi W."/>
            <person name="Du L."/>
            <person name="Sun Y."/>
            <person name="Zhan W."/>
            <person name="Jiang J."/>
            <person name="Wang Q."/>
            <person name="Zhang B."/>
            <person name="Ji P."/>
            <person name="Sakyi L.B."/>
            <person name="Cui X."/>
            <person name="Yuan T."/>
            <person name="Jiang B."/>
            <person name="Yang W."/>
            <person name="Lam T.T.-Y."/>
            <person name="Chang Q."/>
            <person name="Ding S."/>
            <person name="Wang X."/>
            <person name="Zhu J."/>
            <person name="Ruan X."/>
            <person name="Zhao L."/>
            <person name="Wei J."/>
            <person name="Que T."/>
            <person name="Du C."/>
            <person name="Cheng J."/>
            <person name="Dai P."/>
            <person name="Han X."/>
            <person name="Huang E."/>
            <person name="Gao Y."/>
            <person name="Liu J."/>
            <person name="Shao H."/>
            <person name="Ye R."/>
            <person name="Li L."/>
            <person name="Wei W."/>
            <person name="Wang X."/>
            <person name="Wang C."/>
            <person name="Yang T."/>
            <person name="Huo Q."/>
            <person name="Li W."/>
            <person name="Guo W."/>
            <person name="Chen H."/>
            <person name="Zhou L."/>
            <person name="Ni X."/>
            <person name="Tian J."/>
            <person name="Zhou Y."/>
            <person name="Sheng Y."/>
            <person name="Liu T."/>
            <person name="Pan Y."/>
            <person name="Xia L."/>
            <person name="Li J."/>
            <person name="Zhao F."/>
            <person name="Cao W."/>
        </authorList>
    </citation>
    <scope>NUCLEOTIDE SEQUENCE</scope>
    <source>
        <strain evidence="1">Hyas-2018</strain>
    </source>
</reference>
<name>A0ACB7RGH6_HYAAI</name>
<organism evidence="1 2">
    <name type="scientific">Hyalomma asiaticum</name>
    <name type="common">Tick</name>
    <dbReference type="NCBI Taxonomy" id="266040"/>
    <lineage>
        <taxon>Eukaryota</taxon>
        <taxon>Metazoa</taxon>
        <taxon>Ecdysozoa</taxon>
        <taxon>Arthropoda</taxon>
        <taxon>Chelicerata</taxon>
        <taxon>Arachnida</taxon>
        <taxon>Acari</taxon>
        <taxon>Parasitiformes</taxon>
        <taxon>Ixodida</taxon>
        <taxon>Ixodoidea</taxon>
        <taxon>Ixodidae</taxon>
        <taxon>Hyalomminae</taxon>
        <taxon>Hyalomma</taxon>
    </lineage>
</organism>
<dbReference type="Proteomes" id="UP000821845">
    <property type="component" value="Chromosome 9"/>
</dbReference>
<comment type="caution">
    <text evidence="1">The sequence shown here is derived from an EMBL/GenBank/DDBJ whole genome shotgun (WGS) entry which is preliminary data.</text>
</comment>
<accession>A0ACB7RGH6</accession>